<feature type="domain" description="Cupin type-2" evidence="1">
    <location>
        <begin position="39"/>
        <end position="106"/>
    </location>
</feature>
<dbReference type="Gene3D" id="2.60.120.10">
    <property type="entry name" value="Jelly Rolls"/>
    <property type="match status" value="1"/>
</dbReference>
<accession>A0A381WGN1</accession>
<name>A0A381WGN1_9ZZZZ</name>
<gene>
    <name evidence="2" type="ORF">METZ01_LOCUS104493</name>
</gene>
<dbReference type="PANTHER" id="PTHR40112:SF1">
    <property type="entry name" value="H2HPP ISOMERASE"/>
    <property type="match status" value="1"/>
</dbReference>
<dbReference type="AlphaFoldDB" id="A0A381WGN1"/>
<dbReference type="CDD" id="cd02238">
    <property type="entry name" value="cupin_KdgF"/>
    <property type="match status" value="1"/>
</dbReference>
<organism evidence="2">
    <name type="scientific">marine metagenome</name>
    <dbReference type="NCBI Taxonomy" id="408172"/>
    <lineage>
        <taxon>unclassified sequences</taxon>
        <taxon>metagenomes</taxon>
        <taxon>ecological metagenomes</taxon>
    </lineage>
</organism>
<proteinExistence type="predicted"/>
<dbReference type="InterPro" id="IPR013096">
    <property type="entry name" value="Cupin_2"/>
</dbReference>
<dbReference type="PANTHER" id="PTHR40112">
    <property type="entry name" value="H2HPP ISOMERASE"/>
    <property type="match status" value="1"/>
</dbReference>
<dbReference type="EMBL" id="UINC01011745">
    <property type="protein sequence ID" value="SVA51639.1"/>
    <property type="molecule type" value="Genomic_DNA"/>
</dbReference>
<dbReference type="InterPro" id="IPR052535">
    <property type="entry name" value="Bacilysin_H2HPP_isomerase"/>
</dbReference>
<reference evidence="2" key="1">
    <citation type="submission" date="2018-05" db="EMBL/GenBank/DDBJ databases">
        <authorList>
            <person name="Lanie J.A."/>
            <person name="Ng W.-L."/>
            <person name="Kazmierczak K.M."/>
            <person name="Andrzejewski T.M."/>
            <person name="Davidsen T.M."/>
            <person name="Wayne K.J."/>
            <person name="Tettelin H."/>
            <person name="Glass J.I."/>
            <person name="Rusch D."/>
            <person name="Podicherti R."/>
            <person name="Tsui H.-C.T."/>
            <person name="Winkler M.E."/>
        </authorList>
    </citation>
    <scope>NUCLEOTIDE SEQUENCE</scope>
</reference>
<sequence length="121" mass="13385">MTSYIFTAAEVEANSDFISDRKLHGAIPATGESCQLLWAKFEPGGTYELHSHPHEQMSVIVSGRMRLTVGDEVRDIGPGDMWYAPANVKHGGEILGDEPVVFIDVYAPPSRTIAQWIENKK</sequence>
<dbReference type="SUPFAM" id="SSF51182">
    <property type="entry name" value="RmlC-like cupins"/>
    <property type="match status" value="1"/>
</dbReference>
<evidence type="ECO:0000259" key="1">
    <source>
        <dbReference type="Pfam" id="PF07883"/>
    </source>
</evidence>
<protein>
    <recommendedName>
        <fullName evidence="1">Cupin type-2 domain-containing protein</fullName>
    </recommendedName>
</protein>
<dbReference type="Pfam" id="PF07883">
    <property type="entry name" value="Cupin_2"/>
    <property type="match status" value="1"/>
</dbReference>
<dbReference type="InterPro" id="IPR011051">
    <property type="entry name" value="RmlC_Cupin_sf"/>
</dbReference>
<evidence type="ECO:0000313" key="2">
    <source>
        <dbReference type="EMBL" id="SVA51639.1"/>
    </source>
</evidence>
<dbReference type="InterPro" id="IPR014710">
    <property type="entry name" value="RmlC-like_jellyroll"/>
</dbReference>